<evidence type="ECO:0000256" key="4">
    <source>
        <dbReference type="PROSITE-ProRule" id="PRU00134"/>
    </source>
</evidence>
<dbReference type="SUPFAM" id="SSF144232">
    <property type="entry name" value="HIT/MYND zinc finger-like"/>
    <property type="match status" value="1"/>
</dbReference>
<evidence type="ECO:0000313" key="7">
    <source>
        <dbReference type="Proteomes" id="UP001224775"/>
    </source>
</evidence>
<evidence type="ECO:0000313" key="6">
    <source>
        <dbReference type="EMBL" id="KAK1745231.1"/>
    </source>
</evidence>
<comment type="caution">
    <text evidence="6">The sequence shown here is derived from an EMBL/GenBank/DDBJ whole genome shotgun (WGS) entry which is preliminary data.</text>
</comment>
<dbReference type="InterPro" id="IPR002893">
    <property type="entry name" value="Znf_MYND"/>
</dbReference>
<feature type="domain" description="MYND-type" evidence="5">
    <location>
        <begin position="48"/>
        <end position="95"/>
    </location>
</feature>
<gene>
    <name evidence="6" type="ORF">QTG54_004522</name>
</gene>
<keyword evidence="7" id="KW-1185">Reference proteome</keyword>
<organism evidence="6 7">
    <name type="scientific">Skeletonema marinoi</name>
    <dbReference type="NCBI Taxonomy" id="267567"/>
    <lineage>
        <taxon>Eukaryota</taxon>
        <taxon>Sar</taxon>
        <taxon>Stramenopiles</taxon>
        <taxon>Ochrophyta</taxon>
        <taxon>Bacillariophyta</taxon>
        <taxon>Coscinodiscophyceae</taxon>
        <taxon>Thalassiosirophycidae</taxon>
        <taxon>Thalassiosirales</taxon>
        <taxon>Skeletonemataceae</taxon>
        <taxon>Skeletonema</taxon>
        <taxon>Skeletonema marinoi-dohrnii complex</taxon>
    </lineage>
</organism>
<keyword evidence="3" id="KW-0862">Zinc</keyword>
<accession>A0AAD8YHE3</accession>
<sequence length="264" mass="29717">MMSANTADSPPAPFRWLKSAELGYAEDANTKNSNQQMDEQEEQEGRVCFHCGKEEANEVTFPKCSKCGVASYCSRDCQVSNWKSGGDKMGHKHTCAAYKRVGEDMMIMFSDDKDAARQDVLSKIRFYAFPYAVYKASKAGRWLLFVQSDSSLAVMSLPIPLLSNGRSCPQQRSVFLHWLTMEEYDKEVCRDDFEMAAMRNELKSAVETYDDKVEVPLLMRFRCGQVAVGVAPLVPDYKLCQILGKEYYGHGQDSGAVQLNIDDV</sequence>
<dbReference type="AlphaFoldDB" id="A0AAD8YHE3"/>
<reference evidence="6" key="1">
    <citation type="submission" date="2023-06" db="EMBL/GenBank/DDBJ databases">
        <title>Survivors Of The Sea: Transcriptome response of Skeletonema marinoi to long-term dormancy.</title>
        <authorList>
            <person name="Pinder M.I.M."/>
            <person name="Kourtchenko O."/>
            <person name="Robertson E.K."/>
            <person name="Larsson T."/>
            <person name="Maumus F."/>
            <person name="Osuna-Cruz C.M."/>
            <person name="Vancaester E."/>
            <person name="Stenow R."/>
            <person name="Vandepoele K."/>
            <person name="Ploug H."/>
            <person name="Bruchert V."/>
            <person name="Godhe A."/>
            <person name="Topel M."/>
        </authorList>
    </citation>
    <scope>NUCLEOTIDE SEQUENCE</scope>
    <source>
        <strain evidence="6">R05AC</strain>
    </source>
</reference>
<protein>
    <recommendedName>
        <fullName evidence="5">MYND-type domain-containing protein</fullName>
    </recommendedName>
</protein>
<dbReference type="Proteomes" id="UP001224775">
    <property type="component" value="Unassembled WGS sequence"/>
</dbReference>
<name>A0AAD8YHE3_9STRA</name>
<proteinExistence type="predicted"/>
<evidence type="ECO:0000256" key="3">
    <source>
        <dbReference type="ARBA" id="ARBA00022833"/>
    </source>
</evidence>
<evidence type="ECO:0000259" key="5">
    <source>
        <dbReference type="PROSITE" id="PS50865"/>
    </source>
</evidence>
<evidence type="ECO:0000256" key="1">
    <source>
        <dbReference type="ARBA" id="ARBA00022723"/>
    </source>
</evidence>
<dbReference type="GO" id="GO:0008270">
    <property type="term" value="F:zinc ion binding"/>
    <property type="evidence" value="ECO:0007669"/>
    <property type="project" value="UniProtKB-KW"/>
</dbReference>
<dbReference type="PROSITE" id="PS50865">
    <property type="entry name" value="ZF_MYND_2"/>
    <property type="match status" value="1"/>
</dbReference>
<evidence type="ECO:0000256" key="2">
    <source>
        <dbReference type="ARBA" id="ARBA00022771"/>
    </source>
</evidence>
<dbReference type="Pfam" id="PF01753">
    <property type="entry name" value="zf-MYND"/>
    <property type="match status" value="1"/>
</dbReference>
<keyword evidence="2 4" id="KW-0863">Zinc-finger</keyword>
<dbReference type="EMBL" id="JATAAI010000006">
    <property type="protein sequence ID" value="KAK1745231.1"/>
    <property type="molecule type" value="Genomic_DNA"/>
</dbReference>
<dbReference type="Gene3D" id="6.10.140.2220">
    <property type="match status" value="1"/>
</dbReference>
<keyword evidence="1" id="KW-0479">Metal-binding</keyword>